<dbReference type="Gene3D" id="2.60.40.1180">
    <property type="entry name" value="Golgi alpha-mannosidase II"/>
    <property type="match status" value="1"/>
</dbReference>
<dbReference type="InterPro" id="IPR013780">
    <property type="entry name" value="Glyco_hydro_b"/>
</dbReference>
<dbReference type="InterPro" id="IPR045857">
    <property type="entry name" value="O16G_dom_2"/>
</dbReference>
<evidence type="ECO:0000313" key="4">
    <source>
        <dbReference type="EMBL" id="RCW51818.1"/>
    </source>
</evidence>
<organism evidence="4 5">
    <name type="scientific">Paenibacillus prosopidis</name>
    <dbReference type="NCBI Taxonomy" id="630520"/>
    <lineage>
        <taxon>Bacteria</taxon>
        <taxon>Bacillati</taxon>
        <taxon>Bacillota</taxon>
        <taxon>Bacilli</taxon>
        <taxon>Bacillales</taxon>
        <taxon>Paenibacillaceae</taxon>
        <taxon>Paenibacillus</taxon>
    </lineage>
</organism>
<proteinExistence type="predicted"/>
<name>A0A368WAS9_9BACL</name>
<dbReference type="EMBL" id="QPJD01000001">
    <property type="protein sequence ID" value="RCW51818.1"/>
    <property type="molecule type" value="Genomic_DNA"/>
</dbReference>
<comment type="caution">
    <text evidence="4">The sequence shown here is derived from an EMBL/GenBank/DDBJ whole genome shotgun (WGS) entry which is preliminary data.</text>
</comment>
<keyword evidence="2 4" id="KW-0326">Glycosidase</keyword>
<dbReference type="PANTHER" id="PTHR10357:SF210">
    <property type="entry name" value="MALTODEXTRIN GLUCOSIDASE"/>
    <property type="match status" value="1"/>
</dbReference>
<gene>
    <name evidence="4" type="ORF">DFP97_101161</name>
</gene>
<dbReference type="InterPro" id="IPR006047">
    <property type="entry name" value="GH13_cat_dom"/>
</dbReference>
<dbReference type="Gene3D" id="2.60.40.10">
    <property type="entry name" value="Immunoglobulins"/>
    <property type="match status" value="1"/>
</dbReference>
<evidence type="ECO:0000256" key="1">
    <source>
        <dbReference type="ARBA" id="ARBA00022801"/>
    </source>
</evidence>
<keyword evidence="5" id="KW-1185">Reference proteome</keyword>
<accession>A0A368WAS9</accession>
<dbReference type="RefSeq" id="WP_114378075.1">
    <property type="nucleotide sequence ID" value="NZ_QPJD01000001.1"/>
</dbReference>
<dbReference type="OrthoDB" id="9805159at2"/>
<dbReference type="SUPFAM" id="SSF51445">
    <property type="entry name" value="(Trans)glycosidases"/>
    <property type="match status" value="1"/>
</dbReference>
<feature type="domain" description="Glycosyl hydrolase family 13 catalytic" evidence="3">
    <location>
        <begin position="135"/>
        <end position="493"/>
    </location>
</feature>
<dbReference type="Gene3D" id="3.90.400.10">
    <property type="entry name" value="Oligo-1,6-glucosidase, Domain 2"/>
    <property type="match status" value="1"/>
</dbReference>
<dbReference type="PANTHER" id="PTHR10357">
    <property type="entry name" value="ALPHA-AMYLASE FAMILY MEMBER"/>
    <property type="match status" value="1"/>
</dbReference>
<keyword evidence="1" id="KW-0378">Hydrolase</keyword>
<dbReference type="InterPro" id="IPR004185">
    <property type="entry name" value="Glyco_hydro_13_lg-like_dom"/>
</dbReference>
<evidence type="ECO:0000259" key="3">
    <source>
        <dbReference type="SMART" id="SM00642"/>
    </source>
</evidence>
<dbReference type="InterPro" id="IPR017853">
    <property type="entry name" value="GH"/>
</dbReference>
<evidence type="ECO:0000313" key="5">
    <source>
        <dbReference type="Proteomes" id="UP000252415"/>
    </source>
</evidence>
<dbReference type="SMART" id="SM00642">
    <property type="entry name" value="Aamy"/>
    <property type="match status" value="1"/>
</dbReference>
<dbReference type="Pfam" id="PF02903">
    <property type="entry name" value="Alpha-amylase_N"/>
    <property type="match status" value="1"/>
</dbReference>
<dbReference type="Pfam" id="PF00128">
    <property type="entry name" value="Alpha-amylase"/>
    <property type="match status" value="1"/>
</dbReference>
<reference evidence="4 5" key="1">
    <citation type="submission" date="2018-07" db="EMBL/GenBank/DDBJ databases">
        <title>Genomic Encyclopedia of Type Strains, Phase III (KMG-III): the genomes of soil and plant-associated and newly described type strains.</title>
        <authorList>
            <person name="Whitman W."/>
        </authorList>
    </citation>
    <scope>NUCLEOTIDE SEQUENCE [LARGE SCALE GENOMIC DNA]</scope>
    <source>
        <strain evidence="4 5">CECT 7506</strain>
    </source>
</reference>
<dbReference type="AlphaFoldDB" id="A0A368WAS9"/>
<dbReference type="InterPro" id="IPR013783">
    <property type="entry name" value="Ig-like_fold"/>
</dbReference>
<dbReference type="GO" id="GO:0004553">
    <property type="term" value="F:hydrolase activity, hydrolyzing O-glycosyl compounds"/>
    <property type="evidence" value="ECO:0007669"/>
    <property type="project" value="InterPro"/>
</dbReference>
<protein>
    <submittedName>
        <fullName evidence="4">Glycosidase</fullName>
    </submittedName>
</protein>
<dbReference type="SUPFAM" id="SSF81296">
    <property type="entry name" value="E set domains"/>
    <property type="match status" value="1"/>
</dbReference>
<evidence type="ECO:0000256" key="2">
    <source>
        <dbReference type="ARBA" id="ARBA00023295"/>
    </source>
</evidence>
<dbReference type="GO" id="GO:0005975">
    <property type="term" value="P:carbohydrate metabolic process"/>
    <property type="evidence" value="ECO:0007669"/>
    <property type="project" value="InterPro"/>
</dbReference>
<dbReference type="CDD" id="cd11338">
    <property type="entry name" value="AmyAc_CMD"/>
    <property type="match status" value="1"/>
</dbReference>
<dbReference type="CDD" id="cd02857">
    <property type="entry name" value="E_set_CDase_PDE_N"/>
    <property type="match status" value="1"/>
</dbReference>
<dbReference type="Proteomes" id="UP000252415">
    <property type="component" value="Unassembled WGS sequence"/>
</dbReference>
<dbReference type="InterPro" id="IPR014756">
    <property type="entry name" value="Ig_E-set"/>
</dbReference>
<sequence length="653" mass="72905">MLLEAVYHRPKQNWAYAYDGKTLHIRLRTKKDDVTAVEAIVGDKYAWDQTVMTIGMRIFSTDTLFDYWETAVIPPFRRLRYAFRLTDGDETILLTDKGFELTLPDNPNSFFDFPYINPVDVFEPPAWVKDAVFYQIFLERFANGDPSLNPKNVEPWGGEPTPQNFFGGDLQGVIEHLDHIAGLGINAVYFTPLFEATTNHKYDTQDYMKVDPHFGTNEKLKELVDACHTRGIRVLLDAVFNHSGKTFPPFVDAQINGQQSKYADWFHVREWPLQVIEGVPTYETFAFEPLMPKLNTEHPEVKQYLLEVARYWIEEIGIDGWRLDVANEVDHQFWREFRHTVKSVNPEAYILGEIWHDSMMWLQGDQFDAVMNYPFTNAVLDFFAHQTIDAKAFTDAIGAQLAAYPQQVTETAFNLLDSHDTPRLLTICADNTDAMKLSSLFQLTYPGTPCIYYGDEVGINGGGDPGCRKCMVWDPAEQNRELLQFYTEAIGLRHRYRALRSANIRFVHVGEADGTLVYERRDGNQRLLIALNARGAAADLRFTVEAAPADSGAEPHTVAFTGFVSSAAANDAEIEADAGAASDASTSTAASSAAAKTIAATATVEGGGVSTWTTLLSSTSTLAAGSTFTSHANGELKVSLPAYGYIILQQVIA</sequence>
<dbReference type="Gene3D" id="3.20.20.80">
    <property type="entry name" value="Glycosidases"/>
    <property type="match status" value="1"/>
</dbReference>